<organism evidence="1 2">
    <name type="scientific">Thorsellia kenyensis</name>
    <dbReference type="NCBI Taxonomy" id="1549888"/>
    <lineage>
        <taxon>Bacteria</taxon>
        <taxon>Pseudomonadati</taxon>
        <taxon>Pseudomonadota</taxon>
        <taxon>Gammaproteobacteria</taxon>
        <taxon>Enterobacterales</taxon>
        <taxon>Thorselliaceae</taxon>
        <taxon>Thorsellia</taxon>
    </lineage>
</organism>
<dbReference type="Proteomes" id="UP001589758">
    <property type="component" value="Unassembled WGS sequence"/>
</dbReference>
<evidence type="ECO:0000313" key="1">
    <source>
        <dbReference type="EMBL" id="MFC0179037.1"/>
    </source>
</evidence>
<accession>A0ABV6C8Y8</accession>
<protein>
    <submittedName>
        <fullName evidence="1">Uncharacterized protein</fullName>
    </submittedName>
</protein>
<evidence type="ECO:0000313" key="2">
    <source>
        <dbReference type="Proteomes" id="UP001589758"/>
    </source>
</evidence>
<dbReference type="RefSeq" id="WP_385876131.1">
    <property type="nucleotide sequence ID" value="NZ_JBHLXE010000027.1"/>
</dbReference>
<name>A0ABV6C8Y8_9GAMM</name>
<dbReference type="EMBL" id="JBHLXE010000027">
    <property type="protein sequence ID" value="MFC0179037.1"/>
    <property type="molecule type" value="Genomic_DNA"/>
</dbReference>
<gene>
    <name evidence="1" type="ORF">ACFFIT_02825</name>
</gene>
<proteinExistence type="predicted"/>
<comment type="caution">
    <text evidence="1">The sequence shown here is derived from an EMBL/GenBank/DDBJ whole genome shotgun (WGS) entry which is preliminary data.</text>
</comment>
<sequence length="76" mass="8887">MNFSEKSMNLDSQLPNKSWYEMISELTHADVVLDRILRVLGLKNSFAMRIDAKNLNNIDGMKSLKLGFYMVKFMRK</sequence>
<reference evidence="1 2" key="1">
    <citation type="submission" date="2024-09" db="EMBL/GenBank/DDBJ databases">
        <authorList>
            <person name="Sun Q."/>
            <person name="Mori K."/>
        </authorList>
    </citation>
    <scope>NUCLEOTIDE SEQUENCE [LARGE SCALE GENOMIC DNA]</scope>
    <source>
        <strain evidence="1 2">CCM 8545</strain>
    </source>
</reference>
<keyword evidence="2" id="KW-1185">Reference proteome</keyword>